<dbReference type="InterPro" id="IPR013149">
    <property type="entry name" value="ADH-like_C"/>
</dbReference>
<dbReference type="SUPFAM" id="SSF50129">
    <property type="entry name" value="GroES-like"/>
    <property type="match status" value="1"/>
</dbReference>
<dbReference type="Pfam" id="PF00107">
    <property type="entry name" value="ADH_zinc_N"/>
    <property type="match status" value="1"/>
</dbReference>
<organism evidence="4 5">
    <name type="scientific">Aliiglaciecola litoralis</name>
    <dbReference type="NCBI Taxonomy" id="582857"/>
    <lineage>
        <taxon>Bacteria</taxon>
        <taxon>Pseudomonadati</taxon>
        <taxon>Pseudomonadota</taxon>
        <taxon>Gammaproteobacteria</taxon>
        <taxon>Alteromonadales</taxon>
        <taxon>Alteromonadaceae</taxon>
        <taxon>Aliiglaciecola</taxon>
    </lineage>
</organism>
<reference evidence="5" key="1">
    <citation type="journal article" date="2019" name="Int. J. Syst. Evol. Microbiol.">
        <title>The Global Catalogue of Microorganisms (GCM) 10K type strain sequencing project: providing services to taxonomists for standard genome sequencing and annotation.</title>
        <authorList>
            <consortium name="The Broad Institute Genomics Platform"/>
            <consortium name="The Broad Institute Genome Sequencing Center for Infectious Disease"/>
            <person name="Wu L."/>
            <person name="Ma J."/>
        </authorList>
    </citation>
    <scope>NUCLEOTIDE SEQUENCE [LARGE SCALE GENOMIC DNA]</scope>
    <source>
        <strain evidence="5">JCM 15896</strain>
    </source>
</reference>
<dbReference type="Gene3D" id="3.90.180.10">
    <property type="entry name" value="Medium-chain alcohol dehydrogenases, catalytic domain"/>
    <property type="match status" value="1"/>
</dbReference>
<keyword evidence="2" id="KW-0560">Oxidoreductase</keyword>
<evidence type="ECO:0000259" key="3">
    <source>
        <dbReference type="SMART" id="SM00829"/>
    </source>
</evidence>
<dbReference type="NCBIfam" id="TIGR02824">
    <property type="entry name" value="quinone_pig3"/>
    <property type="match status" value="1"/>
</dbReference>
<sequence>MLPKTMHYIDYDPNKDLHAMKIASTALPTFGDDDVLIKVSAFGLNRADTLQRQGKYPPPPGESDILGLEVAGTVAAIGKNVTDLNLGDRVFGLVAGGGYAQYARIKSAHIMLTPASLSDEQAAGIAEVFLTAYQSLFALASLKKGQNVLVHAGASGVGLAAIQLAVSVGSSVAVTSSSDVKLARCQQMGATHLINYHDHCFAEYLRDQHFNADVIIDFVGGDYVNKNLKVLRQDGIIVQLAMLAGRYVEQLDMALMLMKRARLQGSTLRSRSDDYKTQLIAGFRQHFFDKFTQAKLIANIDTVYAAKDVAKAHQRLEQNETMGKLIGRWQ</sequence>
<evidence type="ECO:0000256" key="1">
    <source>
        <dbReference type="ARBA" id="ARBA00022857"/>
    </source>
</evidence>
<protein>
    <submittedName>
        <fullName evidence="4">NAD(P)H-quinone oxidoreductase</fullName>
    </submittedName>
</protein>
<dbReference type="InterPro" id="IPR013154">
    <property type="entry name" value="ADH-like_N"/>
</dbReference>
<dbReference type="EMBL" id="BAAAFD010000006">
    <property type="protein sequence ID" value="GAA0857492.1"/>
    <property type="molecule type" value="Genomic_DNA"/>
</dbReference>
<dbReference type="Gene3D" id="3.40.50.720">
    <property type="entry name" value="NAD(P)-binding Rossmann-like Domain"/>
    <property type="match status" value="1"/>
</dbReference>
<dbReference type="SMART" id="SM00829">
    <property type="entry name" value="PKS_ER"/>
    <property type="match status" value="1"/>
</dbReference>
<dbReference type="Proteomes" id="UP001500359">
    <property type="component" value="Unassembled WGS sequence"/>
</dbReference>
<feature type="domain" description="Enoyl reductase (ER)" evidence="3">
    <location>
        <begin position="15"/>
        <end position="327"/>
    </location>
</feature>
<proteinExistence type="predicted"/>
<name>A0ABP3X006_9ALTE</name>
<dbReference type="Pfam" id="PF08240">
    <property type="entry name" value="ADH_N"/>
    <property type="match status" value="1"/>
</dbReference>
<accession>A0ABP3X006</accession>
<dbReference type="SUPFAM" id="SSF51735">
    <property type="entry name" value="NAD(P)-binding Rossmann-fold domains"/>
    <property type="match status" value="1"/>
</dbReference>
<evidence type="ECO:0000313" key="4">
    <source>
        <dbReference type="EMBL" id="GAA0857492.1"/>
    </source>
</evidence>
<keyword evidence="5" id="KW-1185">Reference proteome</keyword>
<evidence type="ECO:0000313" key="5">
    <source>
        <dbReference type="Proteomes" id="UP001500359"/>
    </source>
</evidence>
<dbReference type="InterPro" id="IPR011032">
    <property type="entry name" value="GroES-like_sf"/>
</dbReference>
<dbReference type="InterPro" id="IPR036291">
    <property type="entry name" value="NAD(P)-bd_dom_sf"/>
</dbReference>
<dbReference type="InterPro" id="IPR014189">
    <property type="entry name" value="Quinone_OxRdtase_PIG3"/>
</dbReference>
<dbReference type="InterPro" id="IPR020843">
    <property type="entry name" value="ER"/>
</dbReference>
<dbReference type="PANTHER" id="PTHR48106:SF18">
    <property type="entry name" value="QUINONE OXIDOREDUCTASE PIG3"/>
    <property type="match status" value="1"/>
</dbReference>
<dbReference type="PANTHER" id="PTHR48106">
    <property type="entry name" value="QUINONE OXIDOREDUCTASE PIG3-RELATED"/>
    <property type="match status" value="1"/>
</dbReference>
<keyword evidence="1" id="KW-0521">NADP</keyword>
<dbReference type="CDD" id="cd05276">
    <property type="entry name" value="p53_inducible_oxidoreductase"/>
    <property type="match status" value="1"/>
</dbReference>
<comment type="caution">
    <text evidence="4">The sequence shown here is derived from an EMBL/GenBank/DDBJ whole genome shotgun (WGS) entry which is preliminary data.</text>
</comment>
<evidence type="ECO:0000256" key="2">
    <source>
        <dbReference type="ARBA" id="ARBA00023002"/>
    </source>
</evidence>
<gene>
    <name evidence="4" type="ORF">GCM10009114_23510</name>
</gene>